<organism evidence="2 3">
    <name type="scientific">Staphylococcus hominis</name>
    <dbReference type="NCBI Taxonomy" id="1290"/>
    <lineage>
        <taxon>Bacteria</taxon>
        <taxon>Bacillati</taxon>
        <taxon>Bacillota</taxon>
        <taxon>Bacilli</taxon>
        <taxon>Bacillales</taxon>
        <taxon>Staphylococcaceae</taxon>
        <taxon>Staphylococcus</taxon>
    </lineage>
</organism>
<feature type="domain" description="VOC" evidence="1">
    <location>
        <begin position="11"/>
        <end position="127"/>
    </location>
</feature>
<protein>
    <submittedName>
        <fullName evidence="2">VOC family protein</fullName>
    </submittedName>
</protein>
<dbReference type="AlphaFoldDB" id="A0A6N0I262"/>
<reference evidence="2 3" key="1">
    <citation type="submission" date="2019-09" db="EMBL/GenBank/DDBJ databases">
        <title>FDA dAtabase for Regulatory Grade micrObial Sequences (FDA-ARGOS): Supporting development and validation of Infectious Disease Dx tests.</title>
        <authorList>
            <person name="Sciortino C."/>
            <person name="Tallon L."/>
            <person name="Sadzewicz L."/>
            <person name="Vavikolanu K."/>
            <person name="Mehta A."/>
            <person name="Aluvathingal J."/>
            <person name="Nadendla S."/>
            <person name="Nandy P."/>
            <person name="Geyer C."/>
            <person name="Yan Y."/>
            <person name="Sichtig H."/>
        </authorList>
    </citation>
    <scope>NUCLEOTIDE SEQUENCE [LARGE SCALE GENOMIC DNA]</scope>
    <source>
        <strain evidence="2 3">FDAARGOS_661</strain>
    </source>
</reference>
<gene>
    <name evidence="2" type="ORF">FOB69_03320</name>
</gene>
<dbReference type="SUPFAM" id="SSF54593">
    <property type="entry name" value="Glyoxalase/Bleomycin resistance protein/Dihydroxybiphenyl dioxygenase"/>
    <property type="match status" value="2"/>
</dbReference>
<dbReference type="InterPro" id="IPR004360">
    <property type="entry name" value="Glyas_Fos-R_dOase_dom"/>
</dbReference>
<dbReference type="PANTHER" id="PTHR43279:SF1">
    <property type="entry name" value="CATECHOL-2,3-DIOXYGENASE"/>
    <property type="match status" value="1"/>
</dbReference>
<evidence type="ECO:0000313" key="3">
    <source>
        <dbReference type="Proteomes" id="UP000509636"/>
    </source>
</evidence>
<dbReference type="EMBL" id="CP054550">
    <property type="protein sequence ID" value="QKQ28684.1"/>
    <property type="molecule type" value="Genomic_DNA"/>
</dbReference>
<dbReference type="RefSeq" id="WP_242287551.1">
    <property type="nucleotide sequence ID" value="NZ_JALCVS010000001.1"/>
</dbReference>
<sequence length="268" mass="30650">MTAFHSKEAMQVTNVTLNVKDLNKMNHFYSEVLGFSIKKKTDTQTIFNVGEHGHTLTLHLLNHGRHPEFREASLFHIAYLLPSRQDLANFLYHMSRLNQPVGGGDHLVSEALYFNDPEGNGIEVYQDRPSSGWEWENGFIKMDTLEVDAQDLISHRTEKGWQGFPSDGKLGHLHLKTHNLMEARQFYIDQLGFEHISNLPQSLFISTQHYHHHIAVNTWQSNQVNPDNKNTYGLTHIDIYQPHAKETNLTSPEGFSMTVHGDVSVVPD</sequence>
<dbReference type="PANTHER" id="PTHR43279">
    <property type="entry name" value="CATECHOL-2,3-DIOXYGENASE"/>
    <property type="match status" value="1"/>
</dbReference>
<name>A0A6N0I262_STAHO</name>
<dbReference type="InterPro" id="IPR037523">
    <property type="entry name" value="VOC_core"/>
</dbReference>
<evidence type="ECO:0000259" key="1">
    <source>
        <dbReference type="PROSITE" id="PS51819"/>
    </source>
</evidence>
<dbReference type="Gene3D" id="3.10.180.10">
    <property type="entry name" value="2,3-Dihydroxybiphenyl 1,2-Dioxygenase, domain 1"/>
    <property type="match status" value="2"/>
</dbReference>
<accession>A0A6N0I262</accession>
<proteinExistence type="predicted"/>
<evidence type="ECO:0000313" key="2">
    <source>
        <dbReference type="EMBL" id="QKQ28684.1"/>
    </source>
</evidence>
<dbReference type="Proteomes" id="UP000509636">
    <property type="component" value="Chromosome"/>
</dbReference>
<dbReference type="Pfam" id="PF00903">
    <property type="entry name" value="Glyoxalase"/>
    <property type="match status" value="1"/>
</dbReference>
<dbReference type="PROSITE" id="PS51819">
    <property type="entry name" value="VOC"/>
    <property type="match status" value="1"/>
</dbReference>
<dbReference type="InterPro" id="IPR029068">
    <property type="entry name" value="Glyas_Bleomycin-R_OHBP_Dase"/>
</dbReference>